<proteinExistence type="predicted"/>
<dbReference type="STRING" id="1121335.Cst_c09290"/>
<dbReference type="EMBL" id="CP004044">
    <property type="protein sequence ID" value="AGC67927.1"/>
    <property type="molecule type" value="Genomic_DNA"/>
</dbReference>
<organism evidence="1 2">
    <name type="scientific">Thermoclostridium stercorarium (strain ATCC 35414 / DSM 8532 / NCIMB 11754)</name>
    <name type="common">Clostridium stercorarium</name>
    <dbReference type="NCBI Taxonomy" id="1121335"/>
    <lineage>
        <taxon>Bacteria</taxon>
        <taxon>Bacillati</taxon>
        <taxon>Bacillota</taxon>
        <taxon>Clostridia</taxon>
        <taxon>Eubacteriales</taxon>
        <taxon>Oscillospiraceae</taxon>
        <taxon>Thermoclostridium</taxon>
    </lineage>
</organism>
<name>L7VME9_THES1</name>
<dbReference type="KEGG" id="css:Cst_c09290"/>
<dbReference type="AlphaFoldDB" id="L7VME9"/>
<evidence type="ECO:0000313" key="1">
    <source>
        <dbReference type="EMBL" id="AGC67927.1"/>
    </source>
</evidence>
<evidence type="ECO:0000313" key="2">
    <source>
        <dbReference type="Proteomes" id="UP000011220"/>
    </source>
</evidence>
<reference evidence="1 2" key="1">
    <citation type="journal article" date="2013" name="Genome Announc.">
        <title>Complete genome sequence of Clostridium stercorarium subsp. stercorarium strain DSM 8532, a thermophilic degrader of plant cell wall fibers.</title>
        <authorList>
            <person name="Poehlein A."/>
            <person name="Zverlov V.V."/>
            <person name="Daniel R."/>
            <person name="Schwarz W.H."/>
            <person name="Liebl W."/>
        </authorList>
    </citation>
    <scope>NUCLEOTIDE SEQUENCE [LARGE SCALE GENOMIC DNA]</scope>
    <source>
        <strain evidence="2">ATCC 35414 / DSM 8532 / NCIMB 11754</strain>
    </source>
</reference>
<protein>
    <submittedName>
        <fullName evidence="1">Uncharacterized protein</fullName>
    </submittedName>
</protein>
<accession>L7VME9</accession>
<dbReference type="Proteomes" id="UP000011220">
    <property type="component" value="Chromosome"/>
</dbReference>
<keyword evidence="2" id="KW-1185">Reference proteome</keyword>
<gene>
    <name evidence="1" type="ordered locus">Cst_c09290</name>
</gene>
<sequence>MVLKPTGLICGVLRIIMYIMLDLANMLNFSERVEILCIYWEK</sequence>